<sequence length="383" mass="42632">MRVFVSSVMQGFEAERAAARRAIELLRHDAVMAESFGAQPQSSQSSCLERVRSSDVFIGIFGRRYGQVAPSGMAVCEEEFEEARRRGLRILVYVSKEEKEANQVAFLKRVGDYNNGYFYGSYSTPAELQERVVQGLNDLERSDTGKKTGEEAMRQLQSHAGAMPASRHQTSLVFSITPTQKLSEVIGPKKLGEDDFHEQISQLLLFGNKPRFFDASLGTTIEEGRDYVQFLQKIDGRRGTFSSVCLYSDGSVVFGCDLTGPERGMEYAMMLSSVIDSDLTRVRLMAAIQSTAQYYQLLNDHRLATFFALAELRGVEQKQFGPWPSTPPKSMSMPTHQLGNAIYATDGPIKVSLPQTLEGVAIASDFVDRWTRIFKAAGAFFTP</sequence>
<accession>A0A518K5Z3</accession>
<evidence type="ECO:0000313" key="2">
    <source>
        <dbReference type="EMBL" id="QDV73216.1"/>
    </source>
</evidence>
<name>A0A518K5Z3_9BACT</name>
<gene>
    <name evidence="2" type="ORF">Spa11_14120</name>
</gene>
<keyword evidence="3" id="KW-1185">Reference proteome</keyword>
<organism evidence="2 3">
    <name type="scientific">Botrimarina mediterranea</name>
    <dbReference type="NCBI Taxonomy" id="2528022"/>
    <lineage>
        <taxon>Bacteria</taxon>
        <taxon>Pseudomonadati</taxon>
        <taxon>Planctomycetota</taxon>
        <taxon>Planctomycetia</taxon>
        <taxon>Pirellulales</taxon>
        <taxon>Lacipirellulaceae</taxon>
        <taxon>Botrimarina</taxon>
    </lineage>
</organism>
<dbReference type="KEGG" id="bmei:Spa11_14120"/>
<evidence type="ECO:0000259" key="1">
    <source>
        <dbReference type="Pfam" id="PF13271"/>
    </source>
</evidence>
<reference evidence="2 3" key="1">
    <citation type="submission" date="2019-02" db="EMBL/GenBank/DDBJ databases">
        <title>Deep-cultivation of Planctomycetes and their phenomic and genomic characterization uncovers novel biology.</title>
        <authorList>
            <person name="Wiegand S."/>
            <person name="Jogler M."/>
            <person name="Boedeker C."/>
            <person name="Pinto D."/>
            <person name="Vollmers J."/>
            <person name="Rivas-Marin E."/>
            <person name="Kohn T."/>
            <person name="Peeters S.H."/>
            <person name="Heuer A."/>
            <person name="Rast P."/>
            <person name="Oberbeckmann S."/>
            <person name="Bunk B."/>
            <person name="Jeske O."/>
            <person name="Meyerdierks A."/>
            <person name="Storesund J.E."/>
            <person name="Kallscheuer N."/>
            <person name="Luecker S."/>
            <person name="Lage O.M."/>
            <person name="Pohl T."/>
            <person name="Merkel B.J."/>
            <person name="Hornburger P."/>
            <person name="Mueller R.-W."/>
            <person name="Bruemmer F."/>
            <person name="Labrenz M."/>
            <person name="Spormann A.M."/>
            <person name="Op den Camp H."/>
            <person name="Overmann J."/>
            <person name="Amann R."/>
            <person name="Jetten M.S.M."/>
            <person name="Mascher T."/>
            <person name="Medema M.H."/>
            <person name="Devos D.P."/>
            <person name="Kaster A.-K."/>
            <person name="Ovreas L."/>
            <person name="Rohde M."/>
            <person name="Galperin M.Y."/>
            <person name="Jogler C."/>
        </authorList>
    </citation>
    <scope>NUCLEOTIDE SEQUENCE [LARGE SCALE GENOMIC DNA]</scope>
    <source>
        <strain evidence="2 3">Spa11</strain>
    </source>
</reference>
<dbReference type="InterPro" id="IPR025139">
    <property type="entry name" value="DUF4062"/>
</dbReference>
<dbReference type="EMBL" id="CP036349">
    <property type="protein sequence ID" value="QDV73216.1"/>
    <property type="molecule type" value="Genomic_DNA"/>
</dbReference>
<evidence type="ECO:0000313" key="3">
    <source>
        <dbReference type="Proteomes" id="UP000316426"/>
    </source>
</evidence>
<dbReference type="Pfam" id="PF13271">
    <property type="entry name" value="DUF4062"/>
    <property type="match status" value="1"/>
</dbReference>
<protein>
    <recommendedName>
        <fullName evidence="1">DUF4062 domain-containing protein</fullName>
    </recommendedName>
</protein>
<feature type="domain" description="DUF4062" evidence="1">
    <location>
        <begin position="2"/>
        <end position="83"/>
    </location>
</feature>
<dbReference type="RefSeq" id="WP_145109813.1">
    <property type="nucleotide sequence ID" value="NZ_CP036349.1"/>
</dbReference>
<dbReference type="Proteomes" id="UP000316426">
    <property type="component" value="Chromosome"/>
</dbReference>
<dbReference type="AlphaFoldDB" id="A0A518K5Z3"/>
<proteinExistence type="predicted"/>